<dbReference type="AlphaFoldDB" id="A0A2H0X7Z2"/>
<keyword evidence="1" id="KW-0812">Transmembrane</keyword>
<evidence type="ECO:0000313" key="2">
    <source>
        <dbReference type="EMBL" id="PIS21050.1"/>
    </source>
</evidence>
<organism evidence="2 3">
    <name type="scientific">candidate division WWE3 bacterium CG08_land_8_20_14_0_20_43_13</name>
    <dbReference type="NCBI Taxonomy" id="1975087"/>
    <lineage>
        <taxon>Bacteria</taxon>
        <taxon>Katanobacteria</taxon>
    </lineage>
</organism>
<protein>
    <recommendedName>
        <fullName evidence="4">Fimbrial assembly protein</fullName>
    </recommendedName>
</protein>
<reference evidence="3" key="1">
    <citation type="submission" date="2017-09" db="EMBL/GenBank/DDBJ databases">
        <title>Depth-based differentiation of microbial function through sediment-hosted aquifers and enrichment of novel symbionts in the deep terrestrial subsurface.</title>
        <authorList>
            <person name="Probst A.J."/>
            <person name="Ladd B."/>
            <person name="Jarett J.K."/>
            <person name="Geller-Mcgrath D.E."/>
            <person name="Sieber C.M.K."/>
            <person name="Emerson J.B."/>
            <person name="Anantharaman K."/>
            <person name="Thomas B.C."/>
            <person name="Malmstrom R."/>
            <person name="Stieglmeier M."/>
            <person name="Klingl A."/>
            <person name="Woyke T."/>
            <person name="Ryan C.M."/>
            <person name="Banfield J.F."/>
        </authorList>
    </citation>
    <scope>NUCLEOTIDE SEQUENCE [LARGE SCALE GENOMIC DNA]</scope>
</reference>
<evidence type="ECO:0000313" key="3">
    <source>
        <dbReference type="Proteomes" id="UP000231414"/>
    </source>
</evidence>
<proteinExistence type="predicted"/>
<name>A0A2H0X7Z2_UNCKA</name>
<accession>A0A2H0X7Z2</accession>
<comment type="caution">
    <text evidence="2">The sequence shown here is derived from an EMBL/GenBank/DDBJ whole genome shotgun (WGS) entry which is preliminary data.</text>
</comment>
<dbReference type="Proteomes" id="UP000231414">
    <property type="component" value="Unassembled WGS sequence"/>
</dbReference>
<dbReference type="EMBL" id="PEYW01000007">
    <property type="protein sequence ID" value="PIS21050.1"/>
    <property type="molecule type" value="Genomic_DNA"/>
</dbReference>
<evidence type="ECO:0008006" key="4">
    <source>
        <dbReference type="Google" id="ProtNLM"/>
    </source>
</evidence>
<gene>
    <name evidence="2" type="ORF">COT52_00665</name>
</gene>
<keyword evidence="1" id="KW-0472">Membrane</keyword>
<keyword evidence="1" id="KW-1133">Transmembrane helix</keyword>
<sequence>MKTGIELLTKKKLEEYTFGKKLLIWASTIGRIIIFTVQAIVLAVFACRFVLDKEISDQISLMEHRSTLVSAGQQFEKNYREAQAKIKAIDEIKKTNFDLSQHLANIIASQPPKLILHDIAYEEGIIQITGEVKNPNLIAQIATNLKKTYNYKRIVLTANSYNKGSEDYKFSIQIYL</sequence>
<evidence type="ECO:0000256" key="1">
    <source>
        <dbReference type="SAM" id="Phobius"/>
    </source>
</evidence>
<feature type="transmembrane region" description="Helical" evidence="1">
    <location>
        <begin position="22"/>
        <end position="51"/>
    </location>
</feature>